<dbReference type="PANTHER" id="PTHR11070:SF3">
    <property type="entry name" value="DNA 3'-5' HELICASE"/>
    <property type="match status" value="1"/>
</dbReference>
<dbReference type="Pfam" id="PF13245">
    <property type="entry name" value="AAA_19"/>
    <property type="match status" value="1"/>
</dbReference>
<dbReference type="GO" id="GO:0043138">
    <property type="term" value="F:3'-5' DNA helicase activity"/>
    <property type="evidence" value="ECO:0007669"/>
    <property type="project" value="TreeGrafter"/>
</dbReference>
<keyword evidence="1" id="KW-0347">Helicase</keyword>
<reference evidence="1 2" key="1">
    <citation type="submission" date="2017-08" db="EMBL/GenBank/DDBJ databases">
        <authorList>
            <person name="de Groot N.N."/>
        </authorList>
    </citation>
    <scope>NUCLEOTIDE SEQUENCE [LARGE SCALE GENOMIC DNA]</scope>
    <source>
        <strain evidence="1 2">JC228</strain>
    </source>
</reference>
<dbReference type="GO" id="GO:0005829">
    <property type="term" value="C:cytosol"/>
    <property type="evidence" value="ECO:0007669"/>
    <property type="project" value="TreeGrafter"/>
</dbReference>
<dbReference type="InterPro" id="IPR027417">
    <property type="entry name" value="P-loop_NTPase"/>
</dbReference>
<proteinExistence type="predicted"/>
<dbReference type="EMBL" id="OAOP01000009">
    <property type="protein sequence ID" value="SNX74322.1"/>
    <property type="molecule type" value="Genomic_DNA"/>
</dbReference>
<name>A0A285D3G9_9BACI</name>
<dbReference type="GO" id="GO:0000725">
    <property type="term" value="P:recombinational repair"/>
    <property type="evidence" value="ECO:0007669"/>
    <property type="project" value="TreeGrafter"/>
</dbReference>
<keyword evidence="1" id="KW-0378">Hydrolase</keyword>
<accession>A0A285D3G9</accession>
<sequence length="356" mass="41501">MQSKNKVIIAAAGSGKTTYLVEETIKENPNKTLIVTFTNKNRQEILNKFQQLLGYIPANVDVKTWYSFLLSDWIRPYQKVVYPYERIESVFFRDRPAPYAKKTNIRRYYLKGNQIDKDRIADFALLCLYESEGAVIQRLEEIYDSIFIDEVQDMSGYDLDIFHVFFQSKIRMILVGDIRQATYSTSNTNRHQKYRGINIIDYFKHLEQKGICAIDGIYHSHRCNQAICDFSDNLFPHLPKTSSNNRRVTDHDGIFLINKESVHQYRERYNPQVLRYDARTEIPGAINFGESKGLTFDRVLIKPTSKMEQYLKTGQLKLDEVTLAKFYVAVTRARFSVAFITDLQICNVPGITLFKL</sequence>
<dbReference type="PANTHER" id="PTHR11070">
    <property type="entry name" value="UVRD / RECB / PCRA DNA HELICASE FAMILY MEMBER"/>
    <property type="match status" value="1"/>
</dbReference>
<gene>
    <name evidence="1" type="ORF">SAMN05877753_10923</name>
</gene>
<dbReference type="InterPro" id="IPR000212">
    <property type="entry name" value="DNA_helicase_UvrD/REP"/>
</dbReference>
<dbReference type="GO" id="GO:0003677">
    <property type="term" value="F:DNA binding"/>
    <property type="evidence" value="ECO:0007669"/>
    <property type="project" value="InterPro"/>
</dbReference>
<protein>
    <submittedName>
        <fullName evidence="1">DNA helicase-2/ATP-dependent DNA helicase PcrA</fullName>
    </submittedName>
</protein>
<dbReference type="RefSeq" id="WP_097159877.1">
    <property type="nucleotide sequence ID" value="NZ_JBEPMQ010000009.1"/>
</dbReference>
<organism evidence="1 2">
    <name type="scientific">Bacillus oleivorans</name>
    <dbReference type="NCBI Taxonomy" id="1448271"/>
    <lineage>
        <taxon>Bacteria</taxon>
        <taxon>Bacillati</taxon>
        <taxon>Bacillota</taxon>
        <taxon>Bacilli</taxon>
        <taxon>Bacillales</taxon>
        <taxon>Bacillaceae</taxon>
        <taxon>Bacillus</taxon>
    </lineage>
</organism>
<evidence type="ECO:0000313" key="2">
    <source>
        <dbReference type="Proteomes" id="UP000219546"/>
    </source>
</evidence>
<dbReference type="Gene3D" id="3.40.50.300">
    <property type="entry name" value="P-loop containing nucleotide triphosphate hydrolases"/>
    <property type="match status" value="1"/>
</dbReference>
<keyword evidence="1" id="KW-0547">Nucleotide-binding</keyword>
<keyword evidence="1" id="KW-0067">ATP-binding</keyword>
<dbReference type="OrthoDB" id="5107704at2"/>
<dbReference type="Proteomes" id="UP000219546">
    <property type="component" value="Unassembled WGS sequence"/>
</dbReference>
<keyword evidence="2" id="KW-1185">Reference proteome</keyword>
<evidence type="ECO:0000313" key="1">
    <source>
        <dbReference type="EMBL" id="SNX74322.1"/>
    </source>
</evidence>
<dbReference type="AlphaFoldDB" id="A0A285D3G9"/>
<dbReference type="SUPFAM" id="SSF52540">
    <property type="entry name" value="P-loop containing nucleoside triphosphate hydrolases"/>
    <property type="match status" value="1"/>
</dbReference>
<dbReference type="GO" id="GO:0005524">
    <property type="term" value="F:ATP binding"/>
    <property type="evidence" value="ECO:0007669"/>
    <property type="project" value="InterPro"/>
</dbReference>